<feature type="region of interest" description="Disordered" evidence="4">
    <location>
        <begin position="441"/>
        <end position="486"/>
    </location>
</feature>
<dbReference type="AlphaFoldDB" id="A0A438N0S7"/>
<accession>A0A438N0S7</accession>
<keyword evidence="3" id="KW-0175">Coiled coil</keyword>
<evidence type="ECO:0000259" key="6">
    <source>
        <dbReference type="PROSITE" id="PS51021"/>
    </source>
</evidence>
<dbReference type="GO" id="GO:0030479">
    <property type="term" value="C:actin cortical patch"/>
    <property type="evidence" value="ECO:0007669"/>
    <property type="project" value="TreeGrafter"/>
</dbReference>
<dbReference type="InterPro" id="IPR046982">
    <property type="entry name" value="BIN3/RVS161-like"/>
</dbReference>
<dbReference type="Pfam" id="PF00018">
    <property type="entry name" value="SH3_1"/>
    <property type="match status" value="1"/>
</dbReference>
<dbReference type="GO" id="GO:0031097">
    <property type="term" value="C:medial cortex"/>
    <property type="evidence" value="ECO:0007669"/>
    <property type="project" value="TreeGrafter"/>
</dbReference>
<dbReference type="SUPFAM" id="SSF103657">
    <property type="entry name" value="BAR/IMD domain-like"/>
    <property type="match status" value="1"/>
</dbReference>
<feature type="compositionally biased region" description="Low complexity" evidence="4">
    <location>
        <begin position="380"/>
        <end position="392"/>
    </location>
</feature>
<feature type="domain" description="BAR" evidence="6">
    <location>
        <begin position="6"/>
        <end position="241"/>
    </location>
</feature>
<dbReference type="CDD" id="cd07599">
    <property type="entry name" value="BAR_Rvs167p"/>
    <property type="match status" value="1"/>
</dbReference>
<dbReference type="Gene3D" id="1.20.1270.60">
    <property type="entry name" value="Arfaptin homology (AH) domain/BAR domain"/>
    <property type="match status" value="1"/>
</dbReference>
<dbReference type="PANTHER" id="PTHR47174:SF2">
    <property type="entry name" value="SH3 DOMAIN SIGNALLING PROTEIN (AFU_ORTHOLOGUE AFUA_5G07670)"/>
    <property type="match status" value="1"/>
</dbReference>
<dbReference type="GO" id="GO:0008289">
    <property type="term" value="F:lipid binding"/>
    <property type="evidence" value="ECO:0007669"/>
    <property type="project" value="TreeGrafter"/>
</dbReference>
<dbReference type="PROSITE" id="PS51021">
    <property type="entry name" value="BAR"/>
    <property type="match status" value="1"/>
</dbReference>
<dbReference type="PANTHER" id="PTHR47174">
    <property type="entry name" value="BRIDGING INTEGRATOR 3"/>
    <property type="match status" value="1"/>
</dbReference>
<dbReference type="GO" id="GO:0051666">
    <property type="term" value="P:actin cortical patch localization"/>
    <property type="evidence" value="ECO:0007669"/>
    <property type="project" value="InterPro"/>
</dbReference>
<name>A0A438N0S7_EXOME</name>
<dbReference type="SUPFAM" id="SSF50044">
    <property type="entry name" value="SH3-domain"/>
    <property type="match status" value="1"/>
</dbReference>
<dbReference type="PROSITE" id="PS50002">
    <property type="entry name" value="SH3"/>
    <property type="match status" value="1"/>
</dbReference>
<dbReference type="GO" id="GO:1990528">
    <property type="term" value="C:Rvs161p-Rvs167p complex"/>
    <property type="evidence" value="ECO:0007669"/>
    <property type="project" value="TreeGrafter"/>
</dbReference>
<keyword evidence="1 2" id="KW-0728">SH3 domain</keyword>
<dbReference type="GO" id="GO:0006897">
    <property type="term" value="P:endocytosis"/>
    <property type="evidence" value="ECO:0007669"/>
    <property type="project" value="InterPro"/>
</dbReference>
<evidence type="ECO:0000256" key="1">
    <source>
        <dbReference type="ARBA" id="ARBA00022443"/>
    </source>
</evidence>
<evidence type="ECO:0000256" key="4">
    <source>
        <dbReference type="SAM" id="MobiDB-lite"/>
    </source>
</evidence>
<proteinExistence type="predicted"/>
<evidence type="ECO:0000256" key="3">
    <source>
        <dbReference type="SAM" id="Coils"/>
    </source>
</evidence>
<evidence type="ECO:0000313" key="8">
    <source>
        <dbReference type="Proteomes" id="UP000288859"/>
    </source>
</evidence>
<dbReference type="SMART" id="SM00326">
    <property type="entry name" value="SH3"/>
    <property type="match status" value="1"/>
</dbReference>
<dbReference type="Proteomes" id="UP000288859">
    <property type="component" value="Unassembled WGS sequence"/>
</dbReference>
<dbReference type="EMBL" id="NAJM01000030">
    <property type="protein sequence ID" value="RVX69296.1"/>
    <property type="molecule type" value="Genomic_DNA"/>
</dbReference>
<dbReference type="GO" id="GO:0097320">
    <property type="term" value="P:plasma membrane tubulation"/>
    <property type="evidence" value="ECO:0007669"/>
    <property type="project" value="TreeGrafter"/>
</dbReference>
<reference evidence="7 8" key="1">
    <citation type="submission" date="2017-03" db="EMBL/GenBank/DDBJ databases">
        <title>Genomes of endolithic fungi from Antarctica.</title>
        <authorList>
            <person name="Coleine C."/>
            <person name="Masonjones S."/>
            <person name="Stajich J.E."/>
        </authorList>
    </citation>
    <scope>NUCLEOTIDE SEQUENCE [LARGE SCALE GENOMIC DNA]</scope>
    <source>
        <strain evidence="7 8">CCFEE 6314</strain>
    </source>
</reference>
<evidence type="ECO:0000256" key="2">
    <source>
        <dbReference type="PROSITE-ProRule" id="PRU00192"/>
    </source>
</evidence>
<evidence type="ECO:0000259" key="5">
    <source>
        <dbReference type="PROSITE" id="PS50002"/>
    </source>
</evidence>
<dbReference type="GO" id="GO:0043332">
    <property type="term" value="C:mating projection tip"/>
    <property type="evidence" value="ECO:0007669"/>
    <property type="project" value="TreeGrafter"/>
</dbReference>
<feature type="region of interest" description="Disordered" evidence="4">
    <location>
        <begin position="278"/>
        <end position="407"/>
    </location>
</feature>
<gene>
    <name evidence="7" type="ORF">B0A52_06889</name>
</gene>
<sequence length="486" mass="54487">MQSVQRHFGRYMKRSADEHNVAVLLKDFEDAERLLTKIIDASKAWRESWIAILTHQHRIFEEFETIYAPIIGAGDDYHGHIPQDTPDHLVRRTNRIKADYEELKKDLTQDLTQVEDQVIRPAQTARDHLLSMKKTIRKREDKKLDFERYQSRVDSASKKTKRSERETAALAKAQSDLSTATDAYHAADHHLLACLPPLLTSIFSLTPHFLASQISIQNALLGHYYTMLHAFCSEEGFPSPSPPMDEVIRIWDDSFKPIQHEAEALLLLAHGKAIRLPMGLEPPQNGHAHLNGHRRPSATSAFNRTQSVSPARALPPPSPQYEMKPKISSSPGGLAIPGPQTPAEPVHSPSPSHSAYQTPMSSYAPAGPNSDYFSRDRQPSSTSLSSITSGLLQKKRPPPPPPPRLPSQQALFVTALYDFDGQSDGDLAFKEGDKIRVLKKTDSTDDWWQGELRDESPEQQANLKTLKHHEAKQTRESHSPGQYASG</sequence>
<comment type="caution">
    <text evidence="7">The sequence shown here is derived from an EMBL/GenBank/DDBJ whole genome shotgun (WGS) entry which is preliminary data.</text>
</comment>
<evidence type="ECO:0008006" key="9">
    <source>
        <dbReference type="Google" id="ProtNLM"/>
    </source>
</evidence>
<dbReference type="InterPro" id="IPR001452">
    <property type="entry name" value="SH3_domain"/>
</dbReference>
<feature type="coiled-coil region" evidence="3">
    <location>
        <begin position="90"/>
        <end position="117"/>
    </location>
</feature>
<dbReference type="InterPro" id="IPR004148">
    <property type="entry name" value="BAR_dom"/>
</dbReference>
<dbReference type="InterPro" id="IPR036028">
    <property type="entry name" value="SH3-like_dom_sf"/>
</dbReference>
<feature type="compositionally biased region" description="Polar residues" evidence="4">
    <location>
        <begin position="297"/>
        <end position="309"/>
    </location>
</feature>
<feature type="compositionally biased region" description="Polar residues" evidence="4">
    <location>
        <begin position="349"/>
        <end position="361"/>
    </location>
</feature>
<organism evidence="7 8">
    <name type="scientific">Exophiala mesophila</name>
    <name type="common">Black yeast-like fungus</name>
    <dbReference type="NCBI Taxonomy" id="212818"/>
    <lineage>
        <taxon>Eukaryota</taxon>
        <taxon>Fungi</taxon>
        <taxon>Dikarya</taxon>
        <taxon>Ascomycota</taxon>
        <taxon>Pezizomycotina</taxon>
        <taxon>Eurotiomycetes</taxon>
        <taxon>Chaetothyriomycetidae</taxon>
        <taxon>Chaetothyriales</taxon>
        <taxon>Herpotrichiellaceae</taxon>
        <taxon>Exophiala</taxon>
    </lineage>
</organism>
<evidence type="ECO:0000313" key="7">
    <source>
        <dbReference type="EMBL" id="RVX69296.1"/>
    </source>
</evidence>
<dbReference type="OrthoDB" id="10255128at2759"/>
<dbReference type="Gene3D" id="2.30.30.40">
    <property type="entry name" value="SH3 Domains"/>
    <property type="match status" value="1"/>
</dbReference>
<dbReference type="VEuPathDB" id="FungiDB:PV10_05398"/>
<feature type="domain" description="SH3" evidence="5">
    <location>
        <begin position="408"/>
        <end position="473"/>
    </location>
</feature>
<dbReference type="PRINTS" id="PR00452">
    <property type="entry name" value="SH3DOMAIN"/>
</dbReference>
<dbReference type="Pfam" id="PF03114">
    <property type="entry name" value="BAR"/>
    <property type="match status" value="1"/>
</dbReference>
<dbReference type="InterPro" id="IPR027267">
    <property type="entry name" value="AH/BAR_dom_sf"/>
</dbReference>
<protein>
    <recommendedName>
        <fullName evidence="9">SH3 domain-containing protein</fullName>
    </recommendedName>
</protein>